<sequence>MNLPKTIKDYCKKCSKHTDHKLKHFKAGSPRALAEGNRKNAAKKKGYKGKYQFPATIKKQNKKGCFLAECGVCKTKHYFVIPKRMKKIELISA</sequence>
<comment type="caution">
    <text evidence="4">The sequence shown here is derived from an EMBL/GenBank/DDBJ whole genome shotgun (WGS) entry which is preliminary data.</text>
</comment>
<keyword evidence="2 4" id="KW-0689">Ribosomal protein</keyword>
<dbReference type="EMBL" id="NZBU01000008">
    <property type="protein sequence ID" value="MAG22127.1"/>
    <property type="molecule type" value="Genomic_DNA"/>
</dbReference>
<organism evidence="4 5">
    <name type="scientific">Candidatus Iainarchaeum sp</name>
    <dbReference type="NCBI Taxonomy" id="3101447"/>
    <lineage>
        <taxon>Archaea</taxon>
        <taxon>Candidatus Iainarchaeota</taxon>
        <taxon>Candidatus Iainarchaeia</taxon>
        <taxon>Candidatus Iainarchaeales</taxon>
        <taxon>Candidatus Iainarchaeaceae</taxon>
        <taxon>Candidatus Iainarchaeum</taxon>
    </lineage>
</organism>
<protein>
    <submittedName>
        <fullName evidence="4">50S ribosomal protein L44e</fullName>
    </submittedName>
</protein>
<comment type="similarity">
    <text evidence="1">Belongs to the eukaryotic ribosomal protein eL42 family.</text>
</comment>
<dbReference type="InterPro" id="IPR011332">
    <property type="entry name" value="Ribosomal_zn-bd"/>
</dbReference>
<dbReference type="Proteomes" id="UP000226592">
    <property type="component" value="Unassembled WGS sequence"/>
</dbReference>
<dbReference type="GO" id="GO:0005840">
    <property type="term" value="C:ribosome"/>
    <property type="evidence" value="ECO:0007669"/>
    <property type="project" value="UniProtKB-KW"/>
</dbReference>
<dbReference type="InterPro" id="IPR053708">
    <property type="entry name" value="Ribosomal_LSU_eL42"/>
</dbReference>
<dbReference type="GO" id="GO:1990904">
    <property type="term" value="C:ribonucleoprotein complex"/>
    <property type="evidence" value="ECO:0007669"/>
    <property type="project" value="UniProtKB-KW"/>
</dbReference>
<evidence type="ECO:0000313" key="5">
    <source>
        <dbReference type="Proteomes" id="UP000226592"/>
    </source>
</evidence>
<dbReference type="Pfam" id="PF00935">
    <property type="entry name" value="Ribosomal_L44"/>
    <property type="match status" value="1"/>
</dbReference>
<name>A0A2D6M128_9ARCH</name>
<proteinExistence type="inferred from homology"/>
<reference evidence="5" key="1">
    <citation type="submission" date="2017-09" db="EMBL/GenBank/DDBJ databases">
        <title>The Reconstruction of 2,631 Draft Metagenome-Assembled Genomes from the Global Oceans.</title>
        <authorList>
            <person name="Tully B.J."/>
            <person name="Graham E.D."/>
            <person name="Heidelberg J.F."/>
        </authorList>
    </citation>
    <scope>NUCLEOTIDE SEQUENCE [LARGE SCALE GENOMIC DNA]</scope>
</reference>
<evidence type="ECO:0000256" key="1">
    <source>
        <dbReference type="ARBA" id="ARBA00009364"/>
    </source>
</evidence>
<evidence type="ECO:0000256" key="3">
    <source>
        <dbReference type="ARBA" id="ARBA00023274"/>
    </source>
</evidence>
<dbReference type="InterPro" id="IPR000552">
    <property type="entry name" value="Ribosomal_eL44"/>
</dbReference>
<dbReference type="AlphaFoldDB" id="A0A2D6M128"/>
<evidence type="ECO:0000313" key="4">
    <source>
        <dbReference type="EMBL" id="MAG22127.1"/>
    </source>
</evidence>
<dbReference type="GO" id="GO:0006412">
    <property type="term" value="P:translation"/>
    <property type="evidence" value="ECO:0007669"/>
    <property type="project" value="InterPro"/>
</dbReference>
<dbReference type="GO" id="GO:0003735">
    <property type="term" value="F:structural constituent of ribosome"/>
    <property type="evidence" value="ECO:0007669"/>
    <property type="project" value="InterPro"/>
</dbReference>
<keyword evidence="3" id="KW-0687">Ribonucleoprotein</keyword>
<evidence type="ECO:0000256" key="2">
    <source>
        <dbReference type="ARBA" id="ARBA00022980"/>
    </source>
</evidence>
<accession>A0A2D6M128</accession>
<gene>
    <name evidence="4" type="ORF">CL943_02370</name>
</gene>
<dbReference type="Gene3D" id="3.10.450.80">
    <property type="match status" value="1"/>
</dbReference>
<dbReference type="PANTHER" id="PTHR10369">
    <property type="entry name" value="60S RIBOSOMAL PROTEIN L36A/L44"/>
    <property type="match status" value="1"/>
</dbReference>
<dbReference type="SUPFAM" id="SSF57829">
    <property type="entry name" value="Zn-binding ribosomal proteins"/>
    <property type="match status" value="1"/>
</dbReference>